<dbReference type="InterPro" id="IPR028998">
    <property type="entry name" value="RimP_C"/>
</dbReference>
<evidence type="ECO:0000259" key="5">
    <source>
        <dbReference type="Pfam" id="PF17384"/>
    </source>
</evidence>
<evidence type="ECO:0000256" key="2">
    <source>
        <dbReference type="ARBA" id="ARBA00022517"/>
    </source>
</evidence>
<dbReference type="KEGG" id="nao:Y958_13560"/>
<keyword evidence="7" id="KW-1185">Reference proteome</keyword>
<dbReference type="PANTHER" id="PTHR33867:SF1">
    <property type="entry name" value="RIBOSOME MATURATION FACTOR RIMP"/>
    <property type="match status" value="1"/>
</dbReference>
<dbReference type="GO" id="GO:0006412">
    <property type="term" value="P:translation"/>
    <property type="evidence" value="ECO:0007669"/>
    <property type="project" value="TreeGrafter"/>
</dbReference>
<evidence type="ECO:0000256" key="1">
    <source>
        <dbReference type="ARBA" id="ARBA00022490"/>
    </source>
</evidence>
<dbReference type="Gene3D" id="3.30.300.70">
    <property type="entry name" value="RimP-like superfamily, N-terminal"/>
    <property type="match status" value="1"/>
</dbReference>
<reference evidence="6" key="1">
    <citation type="submission" date="2017-06" db="EMBL/GenBank/DDBJ databases">
        <title>Complete genome sequence of Nitrospirillum amazonense strain CBAmC, an endophytic nitrogen-fixing and plant growth-promoting bacterium, isolated from sugarcane.</title>
        <authorList>
            <person name="Schwab S."/>
            <person name="dos Santos Teixeira K.R."/>
            <person name="Simoes Araujo J.L."/>
            <person name="Soares Vidal M."/>
            <person name="Borges de Freitas H.R."/>
            <person name="Rivello Crivelaro A.L."/>
            <person name="Bueno de Camargo Nunes A."/>
            <person name="dos Santos C.M."/>
            <person name="Palmeira da Silva Rosa D."/>
            <person name="da Silva Padilha D."/>
            <person name="da Silva E."/>
            <person name="Araujo Terra L."/>
            <person name="Soares Mendes V."/>
            <person name="Farinelli L."/>
            <person name="Magalhaes Cruz L."/>
            <person name="Baldani J.I."/>
        </authorList>
    </citation>
    <scope>NUCLEOTIDE SEQUENCE [LARGE SCALE GENOMIC DNA]</scope>
    <source>
        <strain evidence="6">CBAmC</strain>
    </source>
</reference>
<evidence type="ECO:0000313" key="6">
    <source>
        <dbReference type="EMBL" id="ASG21713.1"/>
    </source>
</evidence>
<dbReference type="GO" id="GO:0000028">
    <property type="term" value="P:ribosomal small subunit assembly"/>
    <property type="evidence" value="ECO:0007669"/>
    <property type="project" value="TreeGrafter"/>
</dbReference>
<dbReference type="SUPFAM" id="SSF75420">
    <property type="entry name" value="YhbC-like, N-terminal domain"/>
    <property type="match status" value="1"/>
</dbReference>
<comment type="function">
    <text evidence="3">Required for maturation of 30S ribosomal subunits.</text>
</comment>
<dbReference type="GO" id="GO:0005829">
    <property type="term" value="C:cytosol"/>
    <property type="evidence" value="ECO:0007669"/>
    <property type="project" value="TreeGrafter"/>
</dbReference>
<keyword evidence="1 3" id="KW-0963">Cytoplasm</keyword>
<dbReference type="InterPro" id="IPR035956">
    <property type="entry name" value="RimP_N_sf"/>
</dbReference>
<dbReference type="CDD" id="cd01734">
    <property type="entry name" value="YlxS_C"/>
    <property type="match status" value="1"/>
</dbReference>
<evidence type="ECO:0000256" key="3">
    <source>
        <dbReference type="HAMAP-Rule" id="MF_01077"/>
    </source>
</evidence>
<evidence type="ECO:0000313" key="7">
    <source>
        <dbReference type="Proteomes" id="UP000197153"/>
    </source>
</evidence>
<dbReference type="AlphaFoldDB" id="A0A248JSK3"/>
<feature type="domain" description="Ribosome maturation factor RimP N-terminal" evidence="4">
    <location>
        <begin position="10"/>
        <end position="83"/>
    </location>
</feature>
<dbReference type="InterPro" id="IPR036847">
    <property type="entry name" value="RimP_C_sf"/>
</dbReference>
<dbReference type="InterPro" id="IPR028989">
    <property type="entry name" value="RimP_N"/>
</dbReference>
<protein>
    <recommendedName>
        <fullName evidence="3">Ribosome maturation factor RimP</fullName>
    </recommendedName>
</protein>
<organism evidence="6 7">
    <name type="scientific">Nitrospirillum viridazoti CBAmc</name>
    <dbReference type="NCBI Taxonomy" id="1441467"/>
    <lineage>
        <taxon>Bacteria</taxon>
        <taxon>Pseudomonadati</taxon>
        <taxon>Pseudomonadota</taxon>
        <taxon>Alphaproteobacteria</taxon>
        <taxon>Rhodospirillales</taxon>
        <taxon>Azospirillaceae</taxon>
        <taxon>Nitrospirillum</taxon>
        <taxon>Nitrospirillum viridazoti</taxon>
    </lineage>
</organism>
<feature type="domain" description="Ribosome maturation factor RimP C-terminal" evidence="5">
    <location>
        <begin position="86"/>
        <end position="149"/>
    </location>
</feature>
<dbReference type="FunFam" id="3.30.300.70:FF:000001">
    <property type="entry name" value="Ribosome maturation factor RimP"/>
    <property type="match status" value="1"/>
</dbReference>
<comment type="subcellular location">
    <subcellularLocation>
        <location evidence="3">Cytoplasm</location>
    </subcellularLocation>
</comment>
<dbReference type="Gene3D" id="2.30.30.180">
    <property type="entry name" value="Ribosome maturation factor RimP, C-terminal domain"/>
    <property type="match status" value="1"/>
</dbReference>
<dbReference type="SUPFAM" id="SSF74942">
    <property type="entry name" value="YhbC-like, C-terminal domain"/>
    <property type="match status" value="1"/>
</dbReference>
<sequence length="164" mass="17862">MDVQERIAGIIAPSVEAMGYDLVRVSLTGNARPTLQIMAERVDGAAMTVDDCAEISRAVSALLDVEDPIDVAYTLEVSSPGIDRPLTRPKDFERYAGFEVRVETSQPVDDRRRFIGMLKGIDDGKVLVEMPTGPAAVPFDLILRAKLVMNDALLKAAAEGKHQH</sequence>
<dbReference type="EMBL" id="CP022110">
    <property type="protein sequence ID" value="ASG21713.1"/>
    <property type="molecule type" value="Genomic_DNA"/>
</dbReference>
<keyword evidence="2 3" id="KW-0690">Ribosome biogenesis</keyword>
<dbReference type="RefSeq" id="WP_088872382.1">
    <property type="nucleotide sequence ID" value="NZ_CP022110.1"/>
</dbReference>
<name>A0A248JSK3_9PROT</name>
<evidence type="ECO:0000259" key="4">
    <source>
        <dbReference type="Pfam" id="PF02576"/>
    </source>
</evidence>
<dbReference type="Proteomes" id="UP000197153">
    <property type="component" value="Chromosome 1"/>
</dbReference>
<gene>
    <name evidence="3" type="primary">rimP</name>
    <name evidence="6" type="ORF">Y958_13560</name>
</gene>
<comment type="similarity">
    <text evidence="3">Belongs to the RimP family.</text>
</comment>
<proteinExistence type="inferred from homology"/>
<dbReference type="Pfam" id="PF17384">
    <property type="entry name" value="DUF150_C"/>
    <property type="match status" value="1"/>
</dbReference>
<dbReference type="PANTHER" id="PTHR33867">
    <property type="entry name" value="RIBOSOME MATURATION FACTOR RIMP"/>
    <property type="match status" value="1"/>
</dbReference>
<accession>A0A248JSK3</accession>
<dbReference type="HAMAP" id="MF_01077">
    <property type="entry name" value="RimP"/>
    <property type="match status" value="1"/>
</dbReference>
<dbReference type="Pfam" id="PF02576">
    <property type="entry name" value="RimP_N"/>
    <property type="match status" value="1"/>
</dbReference>
<dbReference type="NCBIfam" id="NF000932">
    <property type="entry name" value="PRK00092.2-5"/>
    <property type="match status" value="1"/>
</dbReference>
<dbReference type="InterPro" id="IPR003728">
    <property type="entry name" value="Ribosome_maturation_RimP"/>
</dbReference>